<sequence length="101" mass="10217">MTVIANSAQTGLAAGAFGNWFVAPDYSFVLDVDNGSMVYLQTMRASGDAAVKTVASERTGGDIRPSIVGPCSVVIQSVPGRQYRVAVVAAPPAGASVAADA</sequence>
<dbReference type="AlphaFoldDB" id="A0A147GNX9"/>
<organism evidence="1 2">
    <name type="scientific">Pseudacidovorax intermedius</name>
    <dbReference type="NCBI Taxonomy" id="433924"/>
    <lineage>
        <taxon>Bacteria</taxon>
        <taxon>Pseudomonadati</taxon>
        <taxon>Pseudomonadota</taxon>
        <taxon>Betaproteobacteria</taxon>
        <taxon>Burkholderiales</taxon>
        <taxon>Comamonadaceae</taxon>
        <taxon>Pseudacidovorax</taxon>
    </lineage>
</organism>
<dbReference type="EMBL" id="LDSL01000132">
    <property type="protein sequence ID" value="KTT15856.1"/>
    <property type="molecule type" value="Genomic_DNA"/>
</dbReference>
<evidence type="ECO:0000313" key="2">
    <source>
        <dbReference type="Proteomes" id="UP000072741"/>
    </source>
</evidence>
<accession>A0A147GNX9</accession>
<dbReference type="RefSeq" id="WP_058643624.1">
    <property type="nucleotide sequence ID" value="NZ_LDSL01000132.1"/>
</dbReference>
<evidence type="ECO:0000313" key="1">
    <source>
        <dbReference type="EMBL" id="KTT15856.1"/>
    </source>
</evidence>
<comment type="caution">
    <text evidence="1">The sequence shown here is derived from an EMBL/GenBank/DDBJ whole genome shotgun (WGS) entry which is preliminary data.</text>
</comment>
<protein>
    <submittedName>
        <fullName evidence="1">Uncharacterized protein</fullName>
    </submittedName>
</protein>
<keyword evidence="2" id="KW-1185">Reference proteome</keyword>
<proteinExistence type="predicted"/>
<reference evidence="1 2" key="1">
    <citation type="journal article" date="2016" name="Front. Microbiol.">
        <title>Genomic Resource of Rice Seed Associated Bacteria.</title>
        <authorList>
            <person name="Midha S."/>
            <person name="Bansal K."/>
            <person name="Sharma S."/>
            <person name="Kumar N."/>
            <person name="Patil P.P."/>
            <person name="Chaudhry V."/>
            <person name="Patil P.B."/>
        </authorList>
    </citation>
    <scope>NUCLEOTIDE SEQUENCE [LARGE SCALE GENOMIC DNA]</scope>
    <source>
        <strain evidence="1 2">NS331</strain>
    </source>
</reference>
<name>A0A147GNX9_9BURK</name>
<dbReference type="Proteomes" id="UP000072741">
    <property type="component" value="Unassembled WGS sequence"/>
</dbReference>
<gene>
    <name evidence="1" type="ORF">NS331_19555</name>
</gene>